<evidence type="ECO:0000313" key="5">
    <source>
        <dbReference type="EMBL" id="GJS76503.1"/>
    </source>
</evidence>
<feature type="region of interest" description="Disordered" evidence="3">
    <location>
        <begin position="1490"/>
        <end position="1522"/>
    </location>
</feature>
<feature type="compositionally biased region" description="Low complexity" evidence="3">
    <location>
        <begin position="1431"/>
        <end position="1447"/>
    </location>
</feature>
<evidence type="ECO:0000313" key="6">
    <source>
        <dbReference type="Proteomes" id="UP001151760"/>
    </source>
</evidence>
<feature type="region of interest" description="Disordered" evidence="3">
    <location>
        <begin position="716"/>
        <end position="759"/>
    </location>
</feature>
<accession>A0ABQ4YHS2</accession>
<dbReference type="InterPro" id="IPR012337">
    <property type="entry name" value="RNaseH-like_sf"/>
</dbReference>
<dbReference type="InterPro" id="IPR036397">
    <property type="entry name" value="RNaseH_sf"/>
</dbReference>
<feature type="compositionally biased region" description="Basic and acidic residues" evidence="3">
    <location>
        <begin position="1561"/>
        <end position="1570"/>
    </location>
</feature>
<proteinExistence type="predicted"/>
<organism evidence="5 6">
    <name type="scientific">Tanacetum coccineum</name>
    <dbReference type="NCBI Taxonomy" id="301880"/>
    <lineage>
        <taxon>Eukaryota</taxon>
        <taxon>Viridiplantae</taxon>
        <taxon>Streptophyta</taxon>
        <taxon>Embryophyta</taxon>
        <taxon>Tracheophyta</taxon>
        <taxon>Spermatophyta</taxon>
        <taxon>Magnoliopsida</taxon>
        <taxon>eudicotyledons</taxon>
        <taxon>Gunneridae</taxon>
        <taxon>Pentapetalae</taxon>
        <taxon>asterids</taxon>
        <taxon>campanulids</taxon>
        <taxon>Asterales</taxon>
        <taxon>Asteraceae</taxon>
        <taxon>Asteroideae</taxon>
        <taxon>Anthemideae</taxon>
        <taxon>Anthemidinae</taxon>
        <taxon>Tanacetum</taxon>
    </lineage>
</organism>
<feature type="compositionally biased region" description="Basic and acidic residues" evidence="3">
    <location>
        <begin position="725"/>
        <end position="759"/>
    </location>
</feature>
<gene>
    <name evidence="5" type="ORF">Tco_0726384</name>
</gene>
<evidence type="ECO:0000256" key="2">
    <source>
        <dbReference type="SAM" id="Coils"/>
    </source>
</evidence>
<dbReference type="EMBL" id="BQNB010010380">
    <property type="protein sequence ID" value="GJS76503.1"/>
    <property type="molecule type" value="Genomic_DNA"/>
</dbReference>
<dbReference type="CDD" id="cd22249">
    <property type="entry name" value="UDM1_RNF168_RNF169-like"/>
    <property type="match status" value="1"/>
</dbReference>
<dbReference type="InterPro" id="IPR054722">
    <property type="entry name" value="PolX-like_BBD"/>
</dbReference>
<keyword evidence="6" id="KW-1185">Reference proteome</keyword>
<dbReference type="Gene3D" id="3.30.420.10">
    <property type="entry name" value="Ribonuclease H-like superfamily/Ribonuclease H"/>
    <property type="match status" value="1"/>
</dbReference>
<keyword evidence="1" id="KW-0645">Protease</keyword>
<dbReference type="InterPro" id="IPR043502">
    <property type="entry name" value="DNA/RNA_pol_sf"/>
</dbReference>
<dbReference type="Proteomes" id="UP001151760">
    <property type="component" value="Unassembled WGS sequence"/>
</dbReference>
<dbReference type="PANTHER" id="PTHR11439">
    <property type="entry name" value="GAG-POL-RELATED RETROTRANSPOSON"/>
    <property type="match status" value="1"/>
</dbReference>
<evidence type="ECO:0000256" key="1">
    <source>
        <dbReference type="ARBA" id="ARBA00022750"/>
    </source>
</evidence>
<comment type="caution">
    <text evidence="5">The sequence shown here is derived from an EMBL/GenBank/DDBJ whole genome shotgun (WGS) entry which is preliminary data.</text>
</comment>
<feature type="coiled-coil region" evidence="2">
    <location>
        <begin position="1705"/>
        <end position="1749"/>
    </location>
</feature>
<feature type="compositionally biased region" description="Polar residues" evidence="3">
    <location>
        <begin position="1448"/>
        <end position="1463"/>
    </location>
</feature>
<feature type="compositionally biased region" description="Polar residues" evidence="3">
    <location>
        <begin position="1490"/>
        <end position="1502"/>
    </location>
</feature>
<feature type="region of interest" description="Disordered" evidence="3">
    <location>
        <begin position="1550"/>
        <end position="1576"/>
    </location>
</feature>
<keyword evidence="1" id="KW-0378">Hydrolase</keyword>
<name>A0ABQ4YHS2_9ASTR</name>
<dbReference type="Pfam" id="PF22936">
    <property type="entry name" value="Pol_BBD"/>
    <property type="match status" value="1"/>
</dbReference>
<dbReference type="CDD" id="cd09272">
    <property type="entry name" value="RNase_HI_RT_Ty1"/>
    <property type="match status" value="1"/>
</dbReference>
<dbReference type="PANTHER" id="PTHR11439:SF495">
    <property type="entry name" value="REVERSE TRANSCRIPTASE, RNA-DEPENDENT DNA POLYMERASE-RELATED"/>
    <property type="match status" value="1"/>
</dbReference>
<keyword evidence="1" id="KW-0064">Aspartyl protease</keyword>
<reference evidence="5" key="2">
    <citation type="submission" date="2022-01" db="EMBL/GenBank/DDBJ databases">
        <authorList>
            <person name="Yamashiro T."/>
            <person name="Shiraishi A."/>
            <person name="Satake H."/>
            <person name="Nakayama K."/>
        </authorList>
    </citation>
    <scope>NUCLEOTIDE SEQUENCE</scope>
</reference>
<dbReference type="Pfam" id="PF07727">
    <property type="entry name" value="RVT_2"/>
    <property type="match status" value="2"/>
</dbReference>
<sequence length="1894" mass="212950">MKLTKLINSQISVNNKSGVGFDSQMNENELHDCHLNKSKVFESASDSSVNVIKEENNQVNDRFKKAEGYHAKTNVSETISSVPIIESTASKSSKDSLEQPKDVRPSAPIIEEWESDSDDDCVIRPSFEQNKSSYAKINFVKSDENTRKSVIEQRTYRQAKNLRKSQSPRVDKRNWNGIMTQKLGDGFEFNKKACFVCGSLNHLIKDCNFYENKIVGKSVLNNMGRVTAVATKSGLVPVNAAKQSSPRAAASISTARHVNTAALKQKVNAASPTKYSYFKSHSPLRRPFNQKSAAKANNFNKKVYTAKVNNVTTAGPEVVGNPQYALQDQEIFDSGCSRHMTRNKSYLTDYQDIDGGFVAFAGSPKGGKITRKGKIGTRKLDFEDVYFIKELKFNLFSVSQMCDMKNSVLLTKTECLVLSPDFKLLDESQVLLKVPRQNNMYSFDLKNVVSSGGEILLEAYLKCFLKMTILVLLVIRESNTKPLVRPSLFSWVFFFATKDETSRILKNFTTGIENQINHKVKIIRCDNGTEFKNNDINQFCGMKGIKREFSVARTPQQNGVVERKNMTLIEAARTMLADSLLPTTFYAEAVNTACYVQNRVLVTKPHNKTPYELLLSRPPSISFMRPFGCPVTILNTLDPLGKFDGKADEGILRSGPEWLFDIDSLTKSMNYEPVTAGNQTNGDAVIETNVNAGQSRQEKASDHEYILLPLMLSNSPLSSSSQSTDNKDADEVPRKGYDDLSERNGQENEEGASNKEDDQHVQDFRAELDNLLVQQKEDYANNTNRVSIVNPSVCAAGQGFDNADDQERIDSSTQDVNIAGLSINTASENINTGSSNINTASPIPNDPSMQSLEAIGLFYEAYDDREEVGAEADLNNSVWTLVDLPKGKRAIRTKWVYRNKKDEREIVVRNKARLVAQEKVLYGLHQAPRAWYEILSTYLLENGYKRGTIDKTLFIKKDRGDIMLVHVYVNDIIFGSTKKSLCVEFEQMMHKRFQMSSMGELTFFLGLQVQQKEDGIFISQDKYVADILKKFDFTTVKAASTPIETNKALNKDEEAKDVDVHLYRSMIGSLMYLTASRPDIMFVVCACARFQVTPKTSHLHAVKRIFRYLKGQPKLGLWYPRDSPFDLEAFSNSDYAGASLDRKSTTGGCQFLGKRLISWQCKKQTIVANSTTEAEYVAAANCCGQVLWIQNQMLDYGFNFMNTKIHIDNESTICIVKNLVFHSKTKHIEIRHHFIRDSYEKKLIQVIKIHTDHNVADLLTKAFDVSRKAKRTTKISQSSGPIHLVADETVYKEWEDRMERVATTASSLEAEQDSVLFEQTAAVNTLDSREVQITATIDGKVKLVSKASIRRHLKLEDSDGITTLPNIEIFEQLTLMGTYIAPTLTQKLFSNIRRASKGYTRVDIPLFPTMLIQGPIMQGEGSTVLVESHHTPSGPLTTSQPPLSSSSRIPTRQETEVPQLSSPTYSNVADEAAFTSVDVVHRGAATTVSSIDAGQGSGNIPKSPTMPHDSPLPGGHTPGSDEDSMTLHELTVKKLEQIVKISQARRRAKIVVSDDEESSEDPSKQGRMIEDIDQDAGISLVTPTKVSSQEDQSKDQLGVLSAAKVLADTAKKNVNTYTRRRRVVSTGSEGVSTASRIFSTAKESVSTAGTSMPVSTAGMVQQVNIIIPSSSKTTETTKDKGKAIMQESEQPKKIKKRVQIQMSLDEELAQKLHEEEQARLNAEQEAKFNAEQEELLATNEDLAQKLLEEEWENLSIEERARLLAELIDKRKKLQAVQRYKAIKNKPQTKLYEVKEMFDNVYKQVTSFVPMDSVMEKKEQKEQKFNRDDLDKLWSLVKERFNSTDHMDDKERTLWVELKRLFEPDTDDILWKLQRYMHDHVKDVILKHVVFTMYL</sequence>
<reference evidence="5" key="1">
    <citation type="journal article" date="2022" name="Int. J. Mol. Sci.">
        <title>Draft Genome of Tanacetum Coccineum: Genomic Comparison of Closely Related Tanacetum-Family Plants.</title>
        <authorList>
            <person name="Yamashiro T."/>
            <person name="Shiraishi A."/>
            <person name="Nakayama K."/>
            <person name="Satake H."/>
        </authorList>
    </citation>
    <scope>NUCLEOTIDE SEQUENCE</scope>
</reference>
<dbReference type="InterPro" id="IPR013103">
    <property type="entry name" value="RVT_2"/>
</dbReference>
<keyword evidence="2" id="KW-0175">Coiled coil</keyword>
<feature type="domain" description="Integrase catalytic" evidence="4">
    <location>
        <begin position="431"/>
        <end position="618"/>
    </location>
</feature>
<dbReference type="InterPro" id="IPR001584">
    <property type="entry name" value="Integrase_cat-core"/>
</dbReference>
<evidence type="ECO:0000259" key="4">
    <source>
        <dbReference type="PROSITE" id="PS50994"/>
    </source>
</evidence>
<feature type="region of interest" description="Disordered" evidence="3">
    <location>
        <begin position="1426"/>
        <end position="1463"/>
    </location>
</feature>
<dbReference type="SUPFAM" id="SSF53098">
    <property type="entry name" value="Ribonuclease H-like"/>
    <property type="match status" value="1"/>
</dbReference>
<dbReference type="PROSITE" id="PS50994">
    <property type="entry name" value="INTEGRASE"/>
    <property type="match status" value="1"/>
</dbReference>
<protein>
    <submittedName>
        <fullName evidence="5">Ribonuclease H-like domain-containing protein</fullName>
    </submittedName>
</protein>
<dbReference type="SUPFAM" id="SSF56672">
    <property type="entry name" value="DNA/RNA polymerases"/>
    <property type="match status" value="1"/>
</dbReference>
<evidence type="ECO:0000256" key="3">
    <source>
        <dbReference type="SAM" id="MobiDB-lite"/>
    </source>
</evidence>